<keyword evidence="3" id="KW-1185">Reference proteome</keyword>
<proteinExistence type="predicted"/>
<name>A0AA88EAV2_FICCA</name>
<comment type="caution">
    <text evidence="1">The sequence shown here is derived from an EMBL/GenBank/DDBJ whole genome shotgun (WGS) entry which is preliminary data.</text>
</comment>
<evidence type="ECO:0000313" key="1">
    <source>
        <dbReference type="EMBL" id="GMN69001.1"/>
    </source>
</evidence>
<accession>A0AA88EAV2</accession>
<dbReference type="Proteomes" id="UP001187192">
    <property type="component" value="Unassembled WGS sequence"/>
</dbReference>
<evidence type="ECO:0000313" key="2">
    <source>
        <dbReference type="EMBL" id="GMN69010.1"/>
    </source>
</evidence>
<gene>
    <name evidence="1" type="ORF">TIFTF001_038054</name>
    <name evidence="2" type="ORF">TIFTF001_038059</name>
</gene>
<sequence length="140" mass="16597">MFTNNKNKVQNDIRTIVLAERKLTSYVYAVDARLWWLTIGERALSSRTWADFRTLMIERFGPLPGEGADAPYRDPEIYRDMRHTRYLSFSTTWHAYPQESMGHYCRRFQEEMLPYIPQDIDSLEMQALVILHNGLPPQIR</sequence>
<organism evidence="1 3">
    <name type="scientific">Ficus carica</name>
    <name type="common">Common fig</name>
    <dbReference type="NCBI Taxonomy" id="3494"/>
    <lineage>
        <taxon>Eukaryota</taxon>
        <taxon>Viridiplantae</taxon>
        <taxon>Streptophyta</taxon>
        <taxon>Embryophyta</taxon>
        <taxon>Tracheophyta</taxon>
        <taxon>Spermatophyta</taxon>
        <taxon>Magnoliopsida</taxon>
        <taxon>eudicotyledons</taxon>
        <taxon>Gunneridae</taxon>
        <taxon>Pentapetalae</taxon>
        <taxon>rosids</taxon>
        <taxon>fabids</taxon>
        <taxon>Rosales</taxon>
        <taxon>Moraceae</taxon>
        <taxon>Ficeae</taxon>
        <taxon>Ficus</taxon>
    </lineage>
</organism>
<protein>
    <submittedName>
        <fullName evidence="1">Uncharacterized protein</fullName>
    </submittedName>
</protein>
<dbReference type="EMBL" id="BTGU01000747">
    <property type="protein sequence ID" value="GMN69001.1"/>
    <property type="molecule type" value="Genomic_DNA"/>
</dbReference>
<dbReference type="AlphaFoldDB" id="A0AA88EAV2"/>
<dbReference type="EMBL" id="BTGU01000748">
    <property type="protein sequence ID" value="GMN69010.1"/>
    <property type="molecule type" value="Genomic_DNA"/>
</dbReference>
<evidence type="ECO:0000313" key="3">
    <source>
        <dbReference type="Proteomes" id="UP001187192"/>
    </source>
</evidence>
<reference evidence="1" key="1">
    <citation type="submission" date="2023-07" db="EMBL/GenBank/DDBJ databases">
        <title>draft genome sequence of fig (Ficus carica).</title>
        <authorList>
            <person name="Takahashi T."/>
            <person name="Nishimura K."/>
        </authorList>
    </citation>
    <scope>NUCLEOTIDE SEQUENCE</scope>
</reference>